<dbReference type="AlphaFoldDB" id="A0A7C9QW62"/>
<dbReference type="InterPro" id="IPR048341">
    <property type="entry name" value="DUF1285_N"/>
</dbReference>
<dbReference type="RefSeq" id="WP_163679635.1">
    <property type="nucleotide sequence ID" value="NZ_JAAIYP010000038.1"/>
</dbReference>
<dbReference type="EMBL" id="JAAIYP010000038">
    <property type="protein sequence ID" value="NFV80776.1"/>
    <property type="molecule type" value="Genomic_DNA"/>
</dbReference>
<feature type="compositionally biased region" description="Polar residues" evidence="1">
    <location>
        <begin position="1"/>
        <end position="11"/>
    </location>
</feature>
<dbReference type="Gene3D" id="3.10.540.10">
    <property type="entry name" value="duf1285 like domain"/>
    <property type="match status" value="1"/>
</dbReference>
<comment type="caution">
    <text evidence="4">The sequence shown here is derived from an EMBL/GenBank/DDBJ whole genome shotgun (WGS) entry which is preliminary data.</text>
</comment>
<dbReference type="InterPro" id="IPR048342">
    <property type="entry name" value="DUF1285_C"/>
</dbReference>
<evidence type="ECO:0000259" key="2">
    <source>
        <dbReference type="Pfam" id="PF06938"/>
    </source>
</evidence>
<feature type="region of interest" description="Disordered" evidence="1">
    <location>
        <begin position="1"/>
        <end position="20"/>
    </location>
</feature>
<evidence type="ECO:0000259" key="3">
    <source>
        <dbReference type="Pfam" id="PF21028"/>
    </source>
</evidence>
<organism evidence="4 5">
    <name type="scientific">Magnetospirillum aberrantis SpK</name>
    <dbReference type="NCBI Taxonomy" id="908842"/>
    <lineage>
        <taxon>Bacteria</taxon>
        <taxon>Pseudomonadati</taxon>
        <taxon>Pseudomonadota</taxon>
        <taxon>Alphaproteobacteria</taxon>
        <taxon>Rhodospirillales</taxon>
        <taxon>Rhodospirillaceae</taxon>
        <taxon>Magnetospirillum</taxon>
    </lineage>
</organism>
<dbReference type="InterPro" id="IPR023361">
    <property type="entry name" value="DUF1285_beta_roll_sf"/>
</dbReference>
<feature type="domain" description="DUF1285" evidence="3">
    <location>
        <begin position="82"/>
        <end position="176"/>
    </location>
</feature>
<dbReference type="PIRSF" id="PIRSF029557">
    <property type="entry name" value="UCP029557"/>
    <property type="match status" value="1"/>
</dbReference>
<name>A0A7C9QW62_9PROT</name>
<dbReference type="Gene3D" id="2.30.270.10">
    <property type="entry name" value="duf1285 protein"/>
    <property type="match status" value="1"/>
</dbReference>
<feature type="domain" description="DUF1285" evidence="2">
    <location>
        <begin position="21"/>
        <end position="81"/>
    </location>
</feature>
<keyword evidence="5" id="KW-1185">Reference proteome</keyword>
<dbReference type="Pfam" id="PF21028">
    <property type="entry name" value="DUF1285_C"/>
    <property type="match status" value="1"/>
</dbReference>
<gene>
    <name evidence="4" type="ORF">G4223_11715</name>
</gene>
<reference evidence="4 5" key="1">
    <citation type="submission" date="2020-02" db="EMBL/GenBank/DDBJ databases">
        <authorList>
            <person name="Dziuba M."/>
            <person name="Kuznetsov B."/>
            <person name="Mardanov A."/>
            <person name="Ravin N."/>
            <person name="Grouzdev D."/>
        </authorList>
    </citation>
    <scope>NUCLEOTIDE SEQUENCE [LARGE SCALE GENOMIC DNA]</scope>
    <source>
        <strain evidence="4 5">SpK</strain>
    </source>
</reference>
<proteinExistence type="predicted"/>
<dbReference type="Proteomes" id="UP000480684">
    <property type="component" value="Unassembled WGS sequence"/>
</dbReference>
<accession>A0A7C9QW62</accession>
<evidence type="ECO:0000313" key="4">
    <source>
        <dbReference type="EMBL" id="NFV80776.1"/>
    </source>
</evidence>
<protein>
    <submittedName>
        <fullName evidence="4">DUF1285 domain-containing protein</fullName>
    </submittedName>
</protein>
<dbReference type="InterPro" id="IPR010707">
    <property type="entry name" value="DUF1285"/>
</dbReference>
<evidence type="ECO:0000256" key="1">
    <source>
        <dbReference type="SAM" id="MobiDB-lite"/>
    </source>
</evidence>
<evidence type="ECO:0000313" key="5">
    <source>
        <dbReference type="Proteomes" id="UP000480684"/>
    </source>
</evidence>
<sequence>MDLVTQPQTRADGSAKRCRPPTDCGDLGLRIDRNGRWFYHGSPIDRKEMVCLFASVLERRADGSYWLVTPEEMGTIQVDDVPFLAVEMFTCGCGRDKVVSFRTNMDELVTVDDGHPLCIRECGESGELVPYVLVRDGLEARLTRSVYYDLVAQGFTETVDGEEHYGLWSSGTFFPLGRLDDPA</sequence>
<dbReference type="Pfam" id="PF06938">
    <property type="entry name" value="DUF1285_N"/>
    <property type="match status" value="1"/>
</dbReference>